<evidence type="ECO:0000313" key="2">
    <source>
        <dbReference type="Proteomes" id="UP000828048"/>
    </source>
</evidence>
<name>A0ACB7YG85_9ERIC</name>
<protein>
    <submittedName>
        <fullName evidence="1">Uncharacterized protein</fullName>
    </submittedName>
</protein>
<organism evidence="1 2">
    <name type="scientific">Vaccinium darrowii</name>
    <dbReference type="NCBI Taxonomy" id="229202"/>
    <lineage>
        <taxon>Eukaryota</taxon>
        <taxon>Viridiplantae</taxon>
        <taxon>Streptophyta</taxon>
        <taxon>Embryophyta</taxon>
        <taxon>Tracheophyta</taxon>
        <taxon>Spermatophyta</taxon>
        <taxon>Magnoliopsida</taxon>
        <taxon>eudicotyledons</taxon>
        <taxon>Gunneridae</taxon>
        <taxon>Pentapetalae</taxon>
        <taxon>asterids</taxon>
        <taxon>Ericales</taxon>
        <taxon>Ericaceae</taxon>
        <taxon>Vaccinioideae</taxon>
        <taxon>Vaccinieae</taxon>
        <taxon>Vaccinium</taxon>
    </lineage>
</organism>
<proteinExistence type="predicted"/>
<accession>A0ACB7YG85</accession>
<comment type="caution">
    <text evidence="1">The sequence shown here is derived from an EMBL/GenBank/DDBJ whole genome shotgun (WGS) entry which is preliminary data.</text>
</comment>
<dbReference type="Proteomes" id="UP000828048">
    <property type="component" value="Chromosome 8"/>
</dbReference>
<dbReference type="EMBL" id="CM037158">
    <property type="protein sequence ID" value="KAH7852485.1"/>
    <property type="molecule type" value="Genomic_DNA"/>
</dbReference>
<sequence length="184" mass="19946">MKMKTTNPLLFHSLILLLSISTINPQTFVVAADSAPSPVHDVDGNVLRTGVDYYILPVIRGNGGGLTLSTISINGTTTCSPDVVQAQHEVDRGLPLTFSPVNLRKGVIRVATDMNVKFSAATVCVQSTVWTLGDYDESVGKLFVTTGGVEGNPGRKTISNWFKIEEYGSDYKLVFINKFIIPLI</sequence>
<gene>
    <name evidence="1" type="ORF">Vadar_025378</name>
</gene>
<reference evidence="1 2" key="1">
    <citation type="journal article" date="2021" name="Hortic Res">
        <title>High-quality reference genome and annotation aids understanding of berry development for evergreen blueberry (Vaccinium darrowii).</title>
        <authorList>
            <person name="Yu J."/>
            <person name="Hulse-Kemp A.M."/>
            <person name="Babiker E."/>
            <person name="Staton M."/>
        </authorList>
    </citation>
    <scope>NUCLEOTIDE SEQUENCE [LARGE SCALE GENOMIC DNA]</scope>
    <source>
        <strain evidence="2">cv. NJ 8807/NJ 8810</strain>
        <tissue evidence="1">Young leaf</tissue>
    </source>
</reference>
<evidence type="ECO:0000313" key="1">
    <source>
        <dbReference type="EMBL" id="KAH7852485.1"/>
    </source>
</evidence>
<keyword evidence="2" id="KW-1185">Reference proteome</keyword>